<dbReference type="Gene3D" id="3.40.50.720">
    <property type="entry name" value="NAD(P)-binding Rossmann-like Domain"/>
    <property type="match status" value="1"/>
</dbReference>
<feature type="domain" description="Gfo/Idh/MocA-like oxidoreductase C-terminal" evidence="4">
    <location>
        <begin position="144"/>
        <end position="360"/>
    </location>
</feature>
<dbReference type="SUPFAM" id="SSF51735">
    <property type="entry name" value="NAD(P)-binding Rossmann-fold domains"/>
    <property type="match status" value="1"/>
</dbReference>
<evidence type="ECO:0000313" key="6">
    <source>
        <dbReference type="Proteomes" id="UP001208567"/>
    </source>
</evidence>
<dbReference type="PANTHER" id="PTHR43708">
    <property type="entry name" value="CONSERVED EXPRESSED OXIDOREDUCTASE (EUROFUNG)"/>
    <property type="match status" value="1"/>
</dbReference>
<name>A0ABQ5N1P1_9CLOT</name>
<dbReference type="Gene3D" id="3.30.360.10">
    <property type="entry name" value="Dihydrodipicolinate Reductase, domain 2"/>
    <property type="match status" value="1"/>
</dbReference>
<dbReference type="Pfam" id="PF01408">
    <property type="entry name" value="GFO_IDH_MocA"/>
    <property type="match status" value="1"/>
</dbReference>
<dbReference type="PANTHER" id="PTHR43708:SF5">
    <property type="entry name" value="CONSERVED EXPRESSED OXIDOREDUCTASE (EUROFUNG)-RELATED"/>
    <property type="match status" value="1"/>
</dbReference>
<dbReference type="InterPro" id="IPR036291">
    <property type="entry name" value="NAD(P)-bd_dom_sf"/>
</dbReference>
<dbReference type="SUPFAM" id="SSF55347">
    <property type="entry name" value="Glyceraldehyde-3-phosphate dehydrogenase-like, C-terminal domain"/>
    <property type="match status" value="1"/>
</dbReference>
<proteinExistence type="inferred from homology"/>
<dbReference type="EMBL" id="BRXR01000001">
    <property type="protein sequence ID" value="GLC29101.1"/>
    <property type="molecule type" value="Genomic_DNA"/>
</dbReference>
<comment type="caution">
    <text evidence="5">The sequence shown here is derived from an EMBL/GenBank/DDBJ whole genome shotgun (WGS) entry which is preliminary data.</text>
</comment>
<evidence type="ECO:0000313" key="5">
    <source>
        <dbReference type="EMBL" id="GLC29101.1"/>
    </source>
</evidence>
<gene>
    <name evidence="5" type="ORF">bsdE14_05110</name>
</gene>
<reference evidence="5 6" key="1">
    <citation type="journal article" date="2024" name="Int. J. Syst. Evol. Microbiol.">
        <title>Clostridium omnivorum sp. nov., isolated from anoxic soil under the treatment of reductive soil disinfestation.</title>
        <authorList>
            <person name="Ueki A."/>
            <person name="Tonouchi A."/>
            <person name="Kaku N."/>
            <person name="Honma S."/>
            <person name="Ueki K."/>
        </authorList>
    </citation>
    <scope>NUCLEOTIDE SEQUENCE [LARGE SCALE GENOMIC DNA]</scope>
    <source>
        <strain evidence="5 6">E14</strain>
    </source>
</reference>
<accession>A0ABQ5N1P1</accession>
<evidence type="ECO:0000256" key="2">
    <source>
        <dbReference type="ARBA" id="ARBA00023002"/>
    </source>
</evidence>
<keyword evidence="6" id="KW-1185">Reference proteome</keyword>
<organism evidence="5 6">
    <name type="scientific">Clostridium omnivorum</name>
    <dbReference type="NCBI Taxonomy" id="1604902"/>
    <lineage>
        <taxon>Bacteria</taxon>
        <taxon>Bacillati</taxon>
        <taxon>Bacillota</taxon>
        <taxon>Clostridia</taxon>
        <taxon>Eubacteriales</taxon>
        <taxon>Clostridiaceae</taxon>
        <taxon>Clostridium</taxon>
    </lineage>
</organism>
<dbReference type="InterPro" id="IPR000683">
    <property type="entry name" value="Gfo/Idh/MocA-like_OxRdtase_N"/>
</dbReference>
<dbReference type="InterPro" id="IPR051317">
    <property type="entry name" value="Gfo/Idh/MocA_oxidoreduct"/>
</dbReference>
<dbReference type="Pfam" id="PF02894">
    <property type="entry name" value="GFO_IDH_MocA_C"/>
    <property type="match status" value="1"/>
</dbReference>
<sequence length="364" mass="40646">MNLDMGTKKQINFAIVGFGGIARTHALAAYIANLNFNLPYNLNLHSIVTRKKLESVPKGVINSLSINEVLENRDIDFIDICTPNDSHEEITMKALLYSKPIYCEKPLTSSYEKALAMTTNVSCSGIKNATALIYRYLPALRMLKEEIEDGTIGQIIDFKVTLYHKSYLSPKKKGAWRTLEESGGGALLDLGIHLVDMIEYTLGEIETVNCAAKIFFQDRTKVDEIASCDFKLKNEITGSLEVSRIFAEAEEETAFKIYGSKGSIRFSSHKPYSIQVYDFENGSTKIKNASSMPHLMKYYPGEKTSLGFLQDCHTSSLINFANFVADYEKNPLMPTFEDALRAQRVVEACYKAAAANKAIEVDSI</sequence>
<keyword evidence="2" id="KW-0560">Oxidoreductase</keyword>
<evidence type="ECO:0000259" key="3">
    <source>
        <dbReference type="Pfam" id="PF01408"/>
    </source>
</evidence>
<dbReference type="RefSeq" id="WP_264848382.1">
    <property type="nucleotide sequence ID" value="NZ_BRXR01000001.1"/>
</dbReference>
<evidence type="ECO:0000259" key="4">
    <source>
        <dbReference type="Pfam" id="PF02894"/>
    </source>
</evidence>
<evidence type="ECO:0000256" key="1">
    <source>
        <dbReference type="ARBA" id="ARBA00010928"/>
    </source>
</evidence>
<dbReference type="InterPro" id="IPR004104">
    <property type="entry name" value="Gfo/Idh/MocA-like_OxRdtase_C"/>
</dbReference>
<dbReference type="Proteomes" id="UP001208567">
    <property type="component" value="Unassembled WGS sequence"/>
</dbReference>
<comment type="similarity">
    <text evidence="1">Belongs to the Gfo/Idh/MocA family.</text>
</comment>
<feature type="domain" description="Gfo/Idh/MocA-like oxidoreductase N-terminal" evidence="3">
    <location>
        <begin position="11"/>
        <end position="119"/>
    </location>
</feature>
<protein>
    <submittedName>
        <fullName evidence="5">Oxidoreductase</fullName>
    </submittedName>
</protein>